<comment type="caution">
    <text evidence="2">The sequence shown here is derived from an EMBL/GenBank/DDBJ whole genome shotgun (WGS) entry which is preliminary data.</text>
</comment>
<keyword evidence="3" id="KW-1185">Reference proteome</keyword>
<evidence type="ECO:0000256" key="1">
    <source>
        <dbReference type="SAM" id="SignalP"/>
    </source>
</evidence>
<evidence type="ECO:0000313" key="2">
    <source>
        <dbReference type="EMBL" id="KAJ7722322.1"/>
    </source>
</evidence>
<dbReference type="AlphaFoldDB" id="A0AAD7HL56"/>
<gene>
    <name evidence="2" type="ORF">B0H16DRAFT_1431443</name>
</gene>
<keyword evidence="1" id="KW-0732">Signal</keyword>
<feature type="signal peptide" evidence="1">
    <location>
        <begin position="1"/>
        <end position="20"/>
    </location>
</feature>
<sequence length="623" mass="69106">MRFFLPQVLSAMAMFPLPSAAQIRFTPLGGIKSSKADTGTKQDDSPCSAQAWVRAEDLSPNYISEGELRVKVSRADCAHQVMSVVLRLQLTEFSEFVSLKDGVVLPEQQTVNETTPLDNVAHEVAYDYKPYAEATSDPNLWNVQAQERVAWMTEATLLDSLPDLTHPIVTPFTVSVPAVNYPPGDERIRVVRNARHAWGDLSYEYTAIVTFAGGRTVDVPAGHTTFVPADHVNRTKMPFSWNATFKDPCEERQDRELDRCLPKDERSEFVAAVTLDEGNVVEKGSLLKGRVTVHRTRGSTTVSGISAGVWTAYRDHWAQALATAAGDADFVEATSFSQQRCRTALGGRPLNADSPSYAQIFAEPSESPRWRFPPVMLVSSDDTQNHTFTPEDPHFDFEFQVPNHNPVNFASYYSSAENQLLLNLEVVYAPEVADCLKKPQPRPPTTAEDEAAAIEGGLWDSSTRVAHPVDFTTRKPPPKSKRCIMSLVATVPLILIGRAIPTDNPVAHYLTTGLPAPVIRSGLGSKVVEFPLASPVVHDEPVGDTIMRLLEPHHQSSRYQGFRRWEDIPDPSKGYRRGQYAGLLWKKKVVAEERGILNQLQILRQLQSEAAEPEGEAQQPWSN</sequence>
<accession>A0AAD7HL56</accession>
<organism evidence="2 3">
    <name type="scientific">Mycena metata</name>
    <dbReference type="NCBI Taxonomy" id="1033252"/>
    <lineage>
        <taxon>Eukaryota</taxon>
        <taxon>Fungi</taxon>
        <taxon>Dikarya</taxon>
        <taxon>Basidiomycota</taxon>
        <taxon>Agaricomycotina</taxon>
        <taxon>Agaricomycetes</taxon>
        <taxon>Agaricomycetidae</taxon>
        <taxon>Agaricales</taxon>
        <taxon>Marasmiineae</taxon>
        <taxon>Mycenaceae</taxon>
        <taxon>Mycena</taxon>
    </lineage>
</organism>
<evidence type="ECO:0000313" key="3">
    <source>
        <dbReference type="Proteomes" id="UP001215598"/>
    </source>
</evidence>
<reference evidence="2" key="1">
    <citation type="submission" date="2023-03" db="EMBL/GenBank/DDBJ databases">
        <title>Massive genome expansion in bonnet fungi (Mycena s.s.) driven by repeated elements and novel gene families across ecological guilds.</title>
        <authorList>
            <consortium name="Lawrence Berkeley National Laboratory"/>
            <person name="Harder C.B."/>
            <person name="Miyauchi S."/>
            <person name="Viragh M."/>
            <person name="Kuo A."/>
            <person name="Thoen E."/>
            <person name="Andreopoulos B."/>
            <person name="Lu D."/>
            <person name="Skrede I."/>
            <person name="Drula E."/>
            <person name="Henrissat B."/>
            <person name="Morin E."/>
            <person name="Kohler A."/>
            <person name="Barry K."/>
            <person name="LaButti K."/>
            <person name="Morin E."/>
            <person name="Salamov A."/>
            <person name="Lipzen A."/>
            <person name="Mereny Z."/>
            <person name="Hegedus B."/>
            <person name="Baldrian P."/>
            <person name="Stursova M."/>
            <person name="Weitz H."/>
            <person name="Taylor A."/>
            <person name="Grigoriev I.V."/>
            <person name="Nagy L.G."/>
            <person name="Martin F."/>
            <person name="Kauserud H."/>
        </authorList>
    </citation>
    <scope>NUCLEOTIDE SEQUENCE</scope>
    <source>
        <strain evidence="2">CBHHK182m</strain>
    </source>
</reference>
<name>A0AAD7HL56_9AGAR</name>
<feature type="chain" id="PRO_5042290470" evidence="1">
    <location>
        <begin position="21"/>
        <end position="623"/>
    </location>
</feature>
<dbReference type="Proteomes" id="UP001215598">
    <property type="component" value="Unassembled WGS sequence"/>
</dbReference>
<proteinExistence type="predicted"/>
<dbReference type="EMBL" id="JARKIB010000221">
    <property type="protein sequence ID" value="KAJ7722322.1"/>
    <property type="molecule type" value="Genomic_DNA"/>
</dbReference>
<protein>
    <submittedName>
        <fullName evidence="2">Uncharacterized protein</fullName>
    </submittedName>
</protein>